<accession>A0A1H0K4P7</accession>
<dbReference type="Proteomes" id="UP000242957">
    <property type="component" value="Unassembled WGS sequence"/>
</dbReference>
<dbReference type="STRING" id="198616.SAMN05216193_11239"/>
<gene>
    <name evidence="1" type="ORF">SAMN05216193_11239</name>
</gene>
<name>A0A1H0K4P7_9PSED</name>
<dbReference type="EMBL" id="FNIJ01000012">
    <property type="protein sequence ID" value="SDO50846.1"/>
    <property type="molecule type" value="Genomic_DNA"/>
</dbReference>
<organism evidence="1 2">
    <name type="scientific">Pseudomonas jinjuensis</name>
    <dbReference type="NCBI Taxonomy" id="198616"/>
    <lineage>
        <taxon>Bacteria</taxon>
        <taxon>Pseudomonadati</taxon>
        <taxon>Pseudomonadota</taxon>
        <taxon>Gammaproteobacteria</taxon>
        <taxon>Pseudomonadales</taxon>
        <taxon>Pseudomonadaceae</taxon>
        <taxon>Pseudomonas</taxon>
    </lineage>
</organism>
<proteinExistence type="predicted"/>
<dbReference type="AlphaFoldDB" id="A0A1H0K4P7"/>
<evidence type="ECO:0000313" key="2">
    <source>
        <dbReference type="Proteomes" id="UP000242957"/>
    </source>
</evidence>
<keyword evidence="2" id="KW-1185">Reference proteome</keyword>
<evidence type="ECO:0000313" key="1">
    <source>
        <dbReference type="EMBL" id="SDO50846.1"/>
    </source>
</evidence>
<reference evidence="2" key="1">
    <citation type="submission" date="2016-10" db="EMBL/GenBank/DDBJ databases">
        <authorList>
            <person name="Varghese N."/>
            <person name="Submissions S."/>
        </authorList>
    </citation>
    <scope>NUCLEOTIDE SEQUENCE [LARGE SCALE GENOMIC DNA]</scope>
    <source>
        <strain evidence="2">JCM 21621</strain>
    </source>
</reference>
<sequence>MPSFKYHDLALLTPSFDSLLVDQYTLGLSQSYLLRGVVQALAGAGFISDPIA</sequence>
<protein>
    <submittedName>
        <fullName evidence="1">Uncharacterized protein</fullName>
    </submittedName>
</protein>